<dbReference type="EMBL" id="WNKX01000021">
    <property type="protein sequence ID" value="MTW13351.1"/>
    <property type="molecule type" value="Genomic_DNA"/>
</dbReference>
<dbReference type="AlphaFoldDB" id="A0A6L6QMM4"/>
<comment type="caution">
    <text evidence="3">The sequence shown here is derived from an EMBL/GenBank/DDBJ whole genome shotgun (WGS) entry which is preliminary data.</text>
</comment>
<dbReference type="Gene3D" id="1.20.5.170">
    <property type="match status" value="1"/>
</dbReference>
<keyword evidence="1" id="KW-0175">Coiled coil</keyword>
<keyword evidence="2" id="KW-1133">Transmembrane helix</keyword>
<accession>A0A6L6QMM4</accession>
<feature type="coiled-coil region" evidence="1">
    <location>
        <begin position="11"/>
        <end position="86"/>
    </location>
</feature>
<proteinExistence type="predicted"/>
<keyword evidence="4" id="KW-1185">Reference proteome</keyword>
<sequence length="124" mass="14467">MPKDESMDVRIAILESKVDDLLGKFEEFKRDYATKAEFADLQRQIEGIRADVERLDRRVQRLEERIAHLEERMTRLEQRIESEFKQVATKAESRKDLLTFALGIITIQTAINAAMITAVVQFLR</sequence>
<dbReference type="Proteomes" id="UP000472320">
    <property type="component" value="Unassembled WGS sequence"/>
</dbReference>
<evidence type="ECO:0008006" key="5">
    <source>
        <dbReference type="Google" id="ProtNLM"/>
    </source>
</evidence>
<name>A0A6L6QMM4_9BURK</name>
<dbReference type="OrthoDB" id="8776504at2"/>
<keyword evidence="2" id="KW-0472">Membrane</keyword>
<evidence type="ECO:0000313" key="3">
    <source>
        <dbReference type="EMBL" id="MTW13351.1"/>
    </source>
</evidence>
<dbReference type="SUPFAM" id="SSF57997">
    <property type="entry name" value="Tropomyosin"/>
    <property type="match status" value="1"/>
</dbReference>
<keyword evidence="2" id="KW-0812">Transmembrane</keyword>
<gene>
    <name evidence="3" type="ORF">GM658_22330</name>
</gene>
<feature type="transmembrane region" description="Helical" evidence="2">
    <location>
        <begin position="97"/>
        <end position="123"/>
    </location>
</feature>
<dbReference type="RefSeq" id="WP_155456271.1">
    <property type="nucleotide sequence ID" value="NZ_WNKX01000021.1"/>
</dbReference>
<organism evidence="3 4">
    <name type="scientific">Massilia eburnea</name>
    <dbReference type="NCBI Taxonomy" id="1776165"/>
    <lineage>
        <taxon>Bacteria</taxon>
        <taxon>Pseudomonadati</taxon>
        <taxon>Pseudomonadota</taxon>
        <taxon>Betaproteobacteria</taxon>
        <taxon>Burkholderiales</taxon>
        <taxon>Oxalobacteraceae</taxon>
        <taxon>Telluria group</taxon>
        <taxon>Massilia</taxon>
    </lineage>
</organism>
<evidence type="ECO:0000313" key="4">
    <source>
        <dbReference type="Proteomes" id="UP000472320"/>
    </source>
</evidence>
<reference evidence="3 4" key="1">
    <citation type="submission" date="2019-11" db="EMBL/GenBank/DDBJ databases">
        <title>Type strains purchased from KCTC, JCM and DSMZ.</title>
        <authorList>
            <person name="Lu H."/>
        </authorList>
    </citation>
    <scope>NUCLEOTIDE SEQUENCE [LARGE SCALE GENOMIC DNA]</scope>
    <source>
        <strain evidence="3 4">JCM 31587</strain>
    </source>
</reference>
<evidence type="ECO:0000256" key="1">
    <source>
        <dbReference type="SAM" id="Coils"/>
    </source>
</evidence>
<protein>
    <recommendedName>
        <fullName evidence="5">DUF1640 domain-containing protein</fullName>
    </recommendedName>
</protein>
<evidence type="ECO:0000256" key="2">
    <source>
        <dbReference type="SAM" id="Phobius"/>
    </source>
</evidence>